<dbReference type="InterPro" id="IPR001789">
    <property type="entry name" value="Sig_transdc_resp-reg_receiver"/>
</dbReference>
<dbReference type="EMBL" id="JACHHZ010000002">
    <property type="protein sequence ID" value="MBB6092661.1"/>
    <property type="molecule type" value="Genomic_DNA"/>
</dbReference>
<dbReference type="InterPro" id="IPR007492">
    <property type="entry name" value="LytTR_DNA-bd_dom"/>
</dbReference>
<proteinExistence type="predicted"/>
<dbReference type="AlphaFoldDB" id="A0A841HHM5"/>
<evidence type="ECO:0000259" key="4">
    <source>
        <dbReference type="PROSITE" id="PS50930"/>
    </source>
</evidence>
<dbReference type="Pfam" id="PF04397">
    <property type="entry name" value="LytTR"/>
    <property type="match status" value="1"/>
</dbReference>
<dbReference type="PANTHER" id="PTHR37299:SF1">
    <property type="entry name" value="STAGE 0 SPORULATION PROTEIN A HOMOLOG"/>
    <property type="match status" value="1"/>
</dbReference>
<name>A0A841HHM5_9GAMM</name>
<accession>A0A841HHM5</accession>
<protein>
    <submittedName>
        <fullName evidence="5">Two-component system LytT family response regulator</fullName>
    </submittedName>
</protein>
<gene>
    <name evidence="5" type="ORF">HNQ60_001539</name>
</gene>
<dbReference type="SUPFAM" id="SSF52172">
    <property type="entry name" value="CheY-like"/>
    <property type="match status" value="1"/>
</dbReference>
<dbReference type="GO" id="GO:0000156">
    <property type="term" value="F:phosphorelay response regulator activity"/>
    <property type="evidence" value="ECO:0007669"/>
    <property type="project" value="InterPro"/>
</dbReference>
<dbReference type="PROSITE" id="PS50930">
    <property type="entry name" value="HTH_LYTTR"/>
    <property type="match status" value="1"/>
</dbReference>
<reference evidence="5 6" key="1">
    <citation type="submission" date="2020-08" db="EMBL/GenBank/DDBJ databases">
        <title>Genomic Encyclopedia of Type Strains, Phase IV (KMG-IV): sequencing the most valuable type-strain genomes for metagenomic binning, comparative biology and taxonomic classification.</title>
        <authorList>
            <person name="Goeker M."/>
        </authorList>
    </citation>
    <scope>NUCLEOTIDE SEQUENCE [LARGE SCALE GENOMIC DNA]</scope>
    <source>
        <strain evidence="5 6">DSM 26723</strain>
    </source>
</reference>
<evidence type="ECO:0000256" key="2">
    <source>
        <dbReference type="PROSITE-ProRule" id="PRU00169"/>
    </source>
</evidence>
<dbReference type="Gene3D" id="2.40.50.1020">
    <property type="entry name" value="LytTr DNA-binding domain"/>
    <property type="match status" value="1"/>
</dbReference>
<dbReference type="RefSeq" id="WP_184330447.1">
    <property type="nucleotide sequence ID" value="NZ_JACHHZ010000002.1"/>
</dbReference>
<dbReference type="Gene3D" id="3.40.50.2300">
    <property type="match status" value="1"/>
</dbReference>
<dbReference type="InterPro" id="IPR011006">
    <property type="entry name" value="CheY-like_superfamily"/>
</dbReference>
<dbReference type="Proteomes" id="UP000588068">
    <property type="component" value="Unassembled WGS sequence"/>
</dbReference>
<sequence>MRVLVVDDETLARSLLIEHLSKLADVEVIGQAANGFEAVKLCEELNPDLIFLDIQMPKLSGFEVLELLGDRAPSVIFSTAFDEYALRAFEVHAVDYLLKPVEPPRLKDAVERAAERLRTRAPQPSPTELAAAARPPGKTLERVLIRHEGRVHVLPVEKIDYIEAQDDYLSFASGDRHLRKQQTMSDIEAQLDPSRFVRIHRSFILNIERLARIDLYGKDSWLAILADGKKLPMSRTGHAKLKELIG</sequence>
<evidence type="ECO:0000313" key="5">
    <source>
        <dbReference type="EMBL" id="MBB6092661.1"/>
    </source>
</evidence>
<keyword evidence="1" id="KW-0902">Two-component regulatory system</keyword>
<evidence type="ECO:0000256" key="1">
    <source>
        <dbReference type="ARBA" id="ARBA00023012"/>
    </source>
</evidence>
<feature type="domain" description="Response regulatory" evidence="3">
    <location>
        <begin position="2"/>
        <end position="114"/>
    </location>
</feature>
<dbReference type="Pfam" id="PF00072">
    <property type="entry name" value="Response_reg"/>
    <property type="match status" value="1"/>
</dbReference>
<dbReference type="SMART" id="SM00448">
    <property type="entry name" value="REC"/>
    <property type="match status" value="1"/>
</dbReference>
<dbReference type="SMART" id="SM00850">
    <property type="entry name" value="LytTR"/>
    <property type="match status" value="1"/>
</dbReference>
<dbReference type="GO" id="GO:0003677">
    <property type="term" value="F:DNA binding"/>
    <property type="evidence" value="ECO:0007669"/>
    <property type="project" value="InterPro"/>
</dbReference>
<feature type="domain" description="HTH LytTR-type" evidence="4">
    <location>
        <begin position="143"/>
        <end position="246"/>
    </location>
</feature>
<evidence type="ECO:0000313" key="6">
    <source>
        <dbReference type="Proteomes" id="UP000588068"/>
    </source>
</evidence>
<feature type="modified residue" description="4-aspartylphosphate" evidence="2">
    <location>
        <position position="53"/>
    </location>
</feature>
<dbReference type="PANTHER" id="PTHR37299">
    <property type="entry name" value="TRANSCRIPTIONAL REGULATOR-RELATED"/>
    <property type="match status" value="1"/>
</dbReference>
<dbReference type="PROSITE" id="PS50110">
    <property type="entry name" value="RESPONSE_REGULATORY"/>
    <property type="match status" value="1"/>
</dbReference>
<comment type="caution">
    <text evidence="5">The sequence shown here is derived from an EMBL/GenBank/DDBJ whole genome shotgun (WGS) entry which is preliminary data.</text>
</comment>
<organism evidence="5 6">
    <name type="scientific">Povalibacter uvarum</name>
    <dbReference type="NCBI Taxonomy" id="732238"/>
    <lineage>
        <taxon>Bacteria</taxon>
        <taxon>Pseudomonadati</taxon>
        <taxon>Pseudomonadota</taxon>
        <taxon>Gammaproteobacteria</taxon>
        <taxon>Steroidobacterales</taxon>
        <taxon>Steroidobacteraceae</taxon>
        <taxon>Povalibacter</taxon>
    </lineage>
</organism>
<keyword evidence="2" id="KW-0597">Phosphoprotein</keyword>
<evidence type="ECO:0000259" key="3">
    <source>
        <dbReference type="PROSITE" id="PS50110"/>
    </source>
</evidence>
<dbReference type="InterPro" id="IPR046947">
    <property type="entry name" value="LytR-like"/>
</dbReference>
<keyword evidence="6" id="KW-1185">Reference proteome</keyword>